<evidence type="ECO:0000256" key="3">
    <source>
        <dbReference type="ARBA" id="ARBA00023098"/>
    </source>
</evidence>
<evidence type="ECO:0000313" key="5">
    <source>
        <dbReference type="EMBL" id="TDD89266.1"/>
    </source>
</evidence>
<comment type="caution">
    <text evidence="5">The sequence shown here is derived from an EMBL/GenBank/DDBJ whole genome shotgun (WGS) entry which is preliminary data.</text>
</comment>
<dbReference type="SUPFAM" id="SSF53474">
    <property type="entry name" value="alpha/beta-Hydrolases"/>
    <property type="match status" value="1"/>
</dbReference>
<dbReference type="GO" id="GO:0003847">
    <property type="term" value="F:1-alkyl-2-acetylglycerophosphocholine esterase activity"/>
    <property type="evidence" value="ECO:0007669"/>
    <property type="project" value="TreeGrafter"/>
</dbReference>
<dbReference type="PANTHER" id="PTHR10272:SF0">
    <property type="entry name" value="PLATELET-ACTIVATING FACTOR ACETYLHYDROLASE"/>
    <property type="match status" value="1"/>
</dbReference>
<keyword evidence="3" id="KW-0443">Lipid metabolism</keyword>
<protein>
    <submittedName>
        <fullName evidence="5">Hydrolase</fullName>
    </submittedName>
</protein>
<dbReference type="AlphaFoldDB" id="A0A4R5BUB3"/>
<dbReference type="PANTHER" id="PTHR10272">
    <property type="entry name" value="PLATELET-ACTIVATING FACTOR ACETYLHYDROLASE"/>
    <property type="match status" value="1"/>
</dbReference>
<dbReference type="InterPro" id="IPR029058">
    <property type="entry name" value="AB_hydrolase_fold"/>
</dbReference>
<evidence type="ECO:0000256" key="4">
    <source>
        <dbReference type="SAM" id="SignalP"/>
    </source>
</evidence>
<dbReference type="EMBL" id="SMKU01000059">
    <property type="protein sequence ID" value="TDD89266.1"/>
    <property type="molecule type" value="Genomic_DNA"/>
</dbReference>
<sequence length="419" mass="45736">MTAISRRTVLAAAGTAGLVLATAGIATATHNGGTQHTAAQQAAAQKGRVQLRLPAPTGPARVGTTSLHLVDHARKDPWTSAKRELMVSLWYPARDVQDHKRAPWLPPASTALDKQQTSRNLQTSLDNVDYPVTHGHQDAPVRGRRHPVVLFSPGYGAIRAHGTALVQDLASRGYVVVTIDHTHDAQFVEFPKGRLELTRKPSNPTEEEAERETAKALRARQDDTKFVLDQLPTLNTGGNPDAEHRRLPGGLRGSLDLSKIGMFGHSLGGDTTAETMAEDPRIAAGVNMDGTFFGPVAATGLDRPFMLMGNATHGRDNDSTWEDFWSNLRGWRRQLLLRESGHQTFTDQSPLGQQLIKALPIPPAVVAKLRESIGTINAGRAVAAERAYLTAFFDLHLRHRDDHLLSKPSPKYPEIEFIP</sequence>
<gene>
    <name evidence="5" type="ORF">E1298_14315</name>
</gene>
<feature type="signal peptide" evidence="4">
    <location>
        <begin position="1"/>
        <end position="28"/>
    </location>
</feature>
<evidence type="ECO:0000256" key="2">
    <source>
        <dbReference type="ARBA" id="ARBA00022963"/>
    </source>
</evidence>
<name>A0A4R5BUB3_9ACTN</name>
<dbReference type="PROSITE" id="PS51318">
    <property type="entry name" value="TAT"/>
    <property type="match status" value="1"/>
</dbReference>
<organism evidence="5 6">
    <name type="scientific">Actinomadura rubrisoli</name>
    <dbReference type="NCBI Taxonomy" id="2530368"/>
    <lineage>
        <taxon>Bacteria</taxon>
        <taxon>Bacillati</taxon>
        <taxon>Actinomycetota</taxon>
        <taxon>Actinomycetes</taxon>
        <taxon>Streptosporangiales</taxon>
        <taxon>Thermomonosporaceae</taxon>
        <taxon>Actinomadura</taxon>
    </lineage>
</organism>
<dbReference type="Gene3D" id="3.40.50.1820">
    <property type="entry name" value="alpha/beta hydrolase"/>
    <property type="match status" value="1"/>
</dbReference>
<reference evidence="5 6" key="1">
    <citation type="submission" date="2019-03" db="EMBL/GenBank/DDBJ databases">
        <title>Draft genome sequences of novel Actinobacteria.</title>
        <authorList>
            <person name="Sahin N."/>
            <person name="Ay H."/>
            <person name="Saygin H."/>
        </authorList>
    </citation>
    <scope>NUCLEOTIDE SEQUENCE [LARGE SCALE GENOMIC DNA]</scope>
    <source>
        <strain evidence="5 6">H3C3</strain>
    </source>
</reference>
<keyword evidence="1 5" id="KW-0378">Hydrolase</keyword>
<dbReference type="GO" id="GO:0016042">
    <property type="term" value="P:lipid catabolic process"/>
    <property type="evidence" value="ECO:0007669"/>
    <property type="project" value="UniProtKB-KW"/>
</dbReference>
<evidence type="ECO:0000256" key="1">
    <source>
        <dbReference type="ARBA" id="ARBA00022801"/>
    </source>
</evidence>
<keyword evidence="4" id="KW-0732">Signal</keyword>
<accession>A0A4R5BUB3</accession>
<proteinExistence type="predicted"/>
<feature type="chain" id="PRO_5020573487" evidence="4">
    <location>
        <begin position="29"/>
        <end position="419"/>
    </location>
</feature>
<keyword evidence="2" id="KW-0442">Lipid degradation</keyword>
<dbReference type="OrthoDB" id="569821at2"/>
<evidence type="ECO:0000313" key="6">
    <source>
        <dbReference type="Proteomes" id="UP000294513"/>
    </source>
</evidence>
<dbReference type="Pfam" id="PF03403">
    <property type="entry name" value="PAF-AH_p_II"/>
    <property type="match status" value="1"/>
</dbReference>
<dbReference type="InterPro" id="IPR006311">
    <property type="entry name" value="TAT_signal"/>
</dbReference>
<dbReference type="Proteomes" id="UP000294513">
    <property type="component" value="Unassembled WGS sequence"/>
</dbReference>
<dbReference type="RefSeq" id="WP_131893257.1">
    <property type="nucleotide sequence ID" value="NZ_SMKU01000059.1"/>
</dbReference>
<keyword evidence="6" id="KW-1185">Reference proteome</keyword>